<dbReference type="AlphaFoldDB" id="A0A6C0DD62"/>
<reference evidence="1" key="1">
    <citation type="journal article" date="2020" name="Nature">
        <title>Giant virus diversity and host interactions through global metagenomics.</title>
        <authorList>
            <person name="Schulz F."/>
            <person name="Roux S."/>
            <person name="Paez-Espino D."/>
            <person name="Jungbluth S."/>
            <person name="Walsh D.A."/>
            <person name="Denef V.J."/>
            <person name="McMahon K.D."/>
            <person name="Konstantinidis K.T."/>
            <person name="Eloe-Fadrosh E.A."/>
            <person name="Kyrpides N.C."/>
            <person name="Woyke T."/>
        </authorList>
    </citation>
    <scope>NUCLEOTIDE SEQUENCE</scope>
    <source>
        <strain evidence="1">GVMAG-M-3300023174-134</strain>
    </source>
</reference>
<protein>
    <recommendedName>
        <fullName evidence="2">Methyltransferase</fullName>
    </recommendedName>
</protein>
<name>A0A6C0DD62_9ZZZZ</name>
<evidence type="ECO:0008006" key="2">
    <source>
        <dbReference type="Google" id="ProtNLM"/>
    </source>
</evidence>
<accession>A0A6C0DD62</accession>
<dbReference type="EMBL" id="MN739577">
    <property type="protein sequence ID" value="QHT13889.1"/>
    <property type="molecule type" value="Genomic_DNA"/>
</dbReference>
<proteinExistence type="predicted"/>
<organism evidence="1">
    <name type="scientific">viral metagenome</name>
    <dbReference type="NCBI Taxonomy" id="1070528"/>
    <lineage>
        <taxon>unclassified sequences</taxon>
        <taxon>metagenomes</taxon>
        <taxon>organismal metagenomes</taxon>
    </lineage>
</organism>
<evidence type="ECO:0000313" key="1">
    <source>
        <dbReference type="EMBL" id="QHT13889.1"/>
    </source>
</evidence>
<sequence length="190" mass="22353">MTIDFDLEQIRKRFDCTVYFETGLWDPTSEVSSKKALRSGFDKVYCIELREKWIDLGKQVFKDEIESGRYKLISDDSSNMKKHLDDHVKNNKTMFFLDAHVDNNNIHNYKKLCPLIDELDAIKSLPRNDNIILIDDLRIIKMPFPWGEDSYGNINFLQEIVNKILEINPQYKFTTLNGHVEDDVLLAYLE</sequence>